<evidence type="ECO:0000259" key="2">
    <source>
        <dbReference type="SMART" id="SM00829"/>
    </source>
</evidence>
<name>A0A815LZ24_ADIRI</name>
<dbReference type="EMBL" id="CAJNOJ010000355">
    <property type="protein sequence ID" value="CAF1414437.1"/>
    <property type="molecule type" value="Genomic_DNA"/>
</dbReference>
<comment type="caution">
    <text evidence="3">The sequence shown here is derived from an EMBL/GenBank/DDBJ whole genome shotgun (WGS) entry which is preliminary data.</text>
</comment>
<evidence type="ECO:0000313" key="4">
    <source>
        <dbReference type="Proteomes" id="UP000663852"/>
    </source>
</evidence>
<sequence length="187" mass="20562">MAESTSKIRNVLKPDESVNVPRYLSSKQILVQVCAAAINPIDRKILNGRLSLVTWYSFPHTPGTDGAGIVVAIGSGVKRLQIGDHVYGDLTIHGGSYAEYVRKDESIFSLKPKNLTMEEAAAVLLACDTSYQALCKKECCTFGNQFLRFRNYNYSLHPHISSPLYTTEFRSRNSRIVGIDSVGGTGS</sequence>
<dbReference type="GO" id="GO:0016628">
    <property type="term" value="F:oxidoreductase activity, acting on the CH-CH group of donors, NAD or NADP as acceptor"/>
    <property type="evidence" value="ECO:0007669"/>
    <property type="project" value="InterPro"/>
</dbReference>
<dbReference type="Gene3D" id="3.90.180.10">
    <property type="entry name" value="Medium-chain alcohol dehydrogenases, catalytic domain"/>
    <property type="match status" value="1"/>
</dbReference>
<dbReference type="PANTHER" id="PTHR44573:SF3">
    <property type="entry name" value="CYTOSOLIC ALKENAL_ONE OXIDOREDUCTASE"/>
    <property type="match status" value="1"/>
</dbReference>
<evidence type="ECO:0000256" key="1">
    <source>
        <dbReference type="ARBA" id="ARBA00023002"/>
    </source>
</evidence>
<dbReference type="SMART" id="SM00829">
    <property type="entry name" value="PKS_ER"/>
    <property type="match status" value="1"/>
</dbReference>
<feature type="domain" description="Enoyl reductase (ER)" evidence="2">
    <location>
        <begin position="7"/>
        <end position="177"/>
    </location>
</feature>
<reference evidence="3" key="1">
    <citation type="submission" date="2021-02" db="EMBL/GenBank/DDBJ databases">
        <authorList>
            <person name="Nowell W R."/>
        </authorList>
    </citation>
    <scope>NUCLEOTIDE SEQUENCE</scope>
</reference>
<organism evidence="3 4">
    <name type="scientific">Adineta ricciae</name>
    <name type="common">Rotifer</name>
    <dbReference type="NCBI Taxonomy" id="249248"/>
    <lineage>
        <taxon>Eukaryota</taxon>
        <taxon>Metazoa</taxon>
        <taxon>Spiralia</taxon>
        <taxon>Gnathifera</taxon>
        <taxon>Rotifera</taxon>
        <taxon>Eurotatoria</taxon>
        <taxon>Bdelloidea</taxon>
        <taxon>Adinetida</taxon>
        <taxon>Adinetidae</taxon>
        <taxon>Adineta</taxon>
    </lineage>
</organism>
<protein>
    <recommendedName>
        <fullName evidence="2">Enoyl reductase (ER) domain-containing protein</fullName>
    </recommendedName>
</protein>
<dbReference type="PANTHER" id="PTHR44573">
    <property type="entry name" value="NADPH-DEPENDENT ALKENAL/ONE OXIDOREDUCTASE, CHLOROPLASTIC"/>
    <property type="match status" value="1"/>
</dbReference>
<evidence type="ECO:0000313" key="3">
    <source>
        <dbReference type="EMBL" id="CAF1414437.1"/>
    </source>
</evidence>
<dbReference type="Pfam" id="PF08240">
    <property type="entry name" value="ADH_N"/>
    <property type="match status" value="1"/>
</dbReference>
<dbReference type="InterPro" id="IPR020843">
    <property type="entry name" value="ER"/>
</dbReference>
<dbReference type="SUPFAM" id="SSF50129">
    <property type="entry name" value="GroES-like"/>
    <property type="match status" value="1"/>
</dbReference>
<dbReference type="AlphaFoldDB" id="A0A815LZ24"/>
<dbReference type="OrthoDB" id="48317at2759"/>
<proteinExistence type="predicted"/>
<accession>A0A815LZ24</accession>
<keyword evidence="1" id="KW-0560">Oxidoreductase</keyword>
<dbReference type="InterPro" id="IPR013154">
    <property type="entry name" value="ADH-like_N"/>
</dbReference>
<dbReference type="InterPro" id="IPR044626">
    <property type="entry name" value="AOR-like"/>
</dbReference>
<gene>
    <name evidence="3" type="ORF">EDS130_LOCUS36977</name>
</gene>
<dbReference type="InterPro" id="IPR011032">
    <property type="entry name" value="GroES-like_sf"/>
</dbReference>
<dbReference type="Proteomes" id="UP000663852">
    <property type="component" value="Unassembled WGS sequence"/>
</dbReference>